<sequence length="587" mass="66911">MNHTKREPNGSAVDLMALRHSAAHVLAQAVKRLFPSAQVGIGPATEEGFYYDFRFERPFSPEDLEKIEEEMRRIIATDAPIVRRPLSREAAHELFEKTGEPFKLEILHSIPAEAEITVYDQGEFTDLCRGPHLPGTGQIGAVKLLSSSGAYWKGVETNPSLQRIYGTAFPTQAELDAYLARLEEIRQRDHRKIGKEQGFFRTLDENGAGMVLWLPRGARIRRVIEEIWKTRHDRHGYQYVYTPHIARLDLWKQSGHWDFYRESMFSPMEIEGSEFELKPMNCPFHILIFKEAVKSYRDLPVRLAELGTVYRYERSGTLHGLLRVRGFTQDDAHIFCRPEDIASEIGKVLTLVDEMLLPFGFTNRSVYLSTRPEGSVGSDENWALATGALEEALKNAGIPYEIDPGEGVFYGPKIDMKFHDVLGRTWQLSTIQVDFNLPEKFDITYRDSSGNDVRPIMIHRALLGSVERFFGILVEHFKGAFPLWLAPEQVTILPIADRHIPYARKIAETLEQEGVRVVTDFRNEKIGAKIRDAQLMKIPQMWVLGDREAQDETISIRHRDGQAGGTLPWREALVAIKEEIRTGLSLG</sequence>
<keyword evidence="9 13" id="KW-0694">RNA-binding</keyword>
<evidence type="ECO:0000256" key="7">
    <source>
        <dbReference type="ARBA" id="ARBA00022833"/>
    </source>
</evidence>
<dbReference type="EMBL" id="GG693875">
    <property type="protein sequence ID" value="EES52606.1"/>
    <property type="molecule type" value="Genomic_DNA"/>
</dbReference>
<dbReference type="GO" id="GO:0046872">
    <property type="term" value="F:metal ion binding"/>
    <property type="evidence" value="ECO:0007669"/>
    <property type="project" value="UniProtKB-KW"/>
</dbReference>
<dbReference type="Pfam" id="PF07973">
    <property type="entry name" value="tRNA_SAD"/>
    <property type="match status" value="1"/>
</dbReference>
<dbReference type="SMART" id="SM00863">
    <property type="entry name" value="tRNA_SAD"/>
    <property type="match status" value="1"/>
</dbReference>
<keyword evidence="5 13" id="KW-0479">Metal-binding</keyword>
<dbReference type="InterPro" id="IPR002320">
    <property type="entry name" value="Thr-tRNA-ligase_IIa"/>
</dbReference>
<accession>C6HXZ4</accession>
<evidence type="ECO:0000256" key="13">
    <source>
        <dbReference type="HAMAP-Rule" id="MF_00184"/>
    </source>
</evidence>
<evidence type="ECO:0000256" key="4">
    <source>
        <dbReference type="ARBA" id="ARBA00022598"/>
    </source>
</evidence>
<evidence type="ECO:0000313" key="16">
    <source>
        <dbReference type="Proteomes" id="UP000009374"/>
    </source>
</evidence>
<evidence type="ECO:0000313" key="15">
    <source>
        <dbReference type="EMBL" id="EES52606.1"/>
    </source>
</evidence>
<protein>
    <recommendedName>
        <fullName evidence="13">Threonine--tRNA ligase</fullName>
        <ecNumber evidence="13">6.1.1.3</ecNumber>
    </recommendedName>
    <alternativeName>
        <fullName evidence="13">Threonyl-tRNA synthetase</fullName>
        <shortName evidence="13">ThrRS</shortName>
    </alternativeName>
</protein>
<dbReference type="InterPro" id="IPR047246">
    <property type="entry name" value="ThrRS_anticodon"/>
</dbReference>
<dbReference type="PANTHER" id="PTHR11451:SF44">
    <property type="entry name" value="THREONINE--TRNA LIGASE, CHLOROPLASTIC_MITOCHONDRIAL 2"/>
    <property type="match status" value="1"/>
</dbReference>
<dbReference type="GO" id="GO:0005737">
    <property type="term" value="C:cytoplasm"/>
    <property type="evidence" value="ECO:0007669"/>
    <property type="project" value="UniProtKB-SubCell"/>
</dbReference>
<keyword evidence="4 13" id="KW-0436">Ligase</keyword>
<dbReference type="PANTHER" id="PTHR11451">
    <property type="entry name" value="THREONINE-TRNA LIGASE"/>
    <property type="match status" value="1"/>
</dbReference>
<dbReference type="FunFam" id="3.30.930.10:FF:000002">
    <property type="entry name" value="Threonine--tRNA ligase"/>
    <property type="match status" value="1"/>
</dbReference>
<dbReference type="Gene3D" id="3.30.930.10">
    <property type="entry name" value="Bira Bifunctional Protein, Domain 2"/>
    <property type="match status" value="1"/>
</dbReference>
<evidence type="ECO:0000256" key="9">
    <source>
        <dbReference type="ARBA" id="ARBA00022884"/>
    </source>
</evidence>
<evidence type="ECO:0000256" key="10">
    <source>
        <dbReference type="ARBA" id="ARBA00022917"/>
    </source>
</evidence>
<dbReference type="InterPro" id="IPR002314">
    <property type="entry name" value="aa-tRNA-synt_IIb"/>
</dbReference>
<keyword evidence="3 13" id="KW-0820">tRNA-binding</keyword>
<dbReference type="InterPro" id="IPR006195">
    <property type="entry name" value="aa-tRNA-synth_II"/>
</dbReference>
<keyword evidence="7 13" id="KW-0862">Zinc</keyword>
<feature type="binding site" evidence="13">
    <location>
        <position position="333"/>
    </location>
    <ligand>
        <name>Zn(2+)</name>
        <dbReference type="ChEBI" id="CHEBI:29105"/>
        <note>catalytic</note>
    </ligand>
</feature>
<dbReference type="InterPro" id="IPR033728">
    <property type="entry name" value="ThrRS_core"/>
</dbReference>
<feature type="binding site" evidence="13">
    <location>
        <position position="459"/>
    </location>
    <ligand>
        <name>Zn(2+)</name>
        <dbReference type="ChEBI" id="CHEBI:29105"/>
        <note>catalytic</note>
    </ligand>
</feature>
<dbReference type="EC" id="6.1.1.3" evidence="13"/>
<dbReference type="NCBIfam" id="TIGR00418">
    <property type="entry name" value="thrS"/>
    <property type="match status" value="1"/>
</dbReference>
<comment type="subcellular location">
    <subcellularLocation>
        <location evidence="13">Cytoplasm</location>
    </subcellularLocation>
</comment>
<dbReference type="PRINTS" id="PR01047">
    <property type="entry name" value="TRNASYNTHTHR"/>
</dbReference>
<evidence type="ECO:0000256" key="3">
    <source>
        <dbReference type="ARBA" id="ARBA00022555"/>
    </source>
</evidence>
<dbReference type="SUPFAM" id="SSF55186">
    <property type="entry name" value="ThrRS/AlaRS common domain"/>
    <property type="match status" value="1"/>
</dbReference>
<comment type="caution">
    <text evidence="13">Lacks conserved residue(s) required for the propagation of feature annotation.</text>
</comment>
<evidence type="ECO:0000256" key="1">
    <source>
        <dbReference type="ARBA" id="ARBA00008226"/>
    </source>
</evidence>
<dbReference type="Gene3D" id="3.30.980.10">
    <property type="entry name" value="Threonyl-trna Synthetase, Chain A, domain 2"/>
    <property type="match status" value="1"/>
</dbReference>
<proteinExistence type="inferred from homology"/>
<dbReference type="PROSITE" id="PS50862">
    <property type="entry name" value="AA_TRNA_LIGASE_II"/>
    <property type="match status" value="1"/>
</dbReference>
<evidence type="ECO:0000256" key="8">
    <source>
        <dbReference type="ARBA" id="ARBA00022840"/>
    </source>
</evidence>
<evidence type="ECO:0000256" key="5">
    <source>
        <dbReference type="ARBA" id="ARBA00022723"/>
    </source>
</evidence>
<dbReference type="FunFam" id="3.40.50.800:FF:000001">
    <property type="entry name" value="Threonine--tRNA ligase"/>
    <property type="match status" value="1"/>
</dbReference>
<organism evidence="15 16">
    <name type="scientific">Leptospirillum ferrodiazotrophum</name>
    <dbReference type="NCBI Taxonomy" id="412449"/>
    <lineage>
        <taxon>Bacteria</taxon>
        <taxon>Pseudomonadati</taxon>
        <taxon>Nitrospirota</taxon>
        <taxon>Nitrospiria</taxon>
        <taxon>Nitrospirales</taxon>
        <taxon>Nitrospiraceae</taxon>
        <taxon>Leptospirillum</taxon>
    </lineage>
</organism>
<dbReference type="FunFam" id="3.30.54.20:FF:000002">
    <property type="entry name" value="Threonine--tRNA ligase"/>
    <property type="match status" value="1"/>
</dbReference>
<dbReference type="InterPro" id="IPR012947">
    <property type="entry name" value="tRNA_SAD"/>
</dbReference>
<dbReference type="HAMAP" id="MF_00184">
    <property type="entry name" value="Thr_tRNA_synth"/>
    <property type="match status" value="1"/>
</dbReference>
<keyword evidence="11 13" id="KW-0030">Aminoacyl-tRNA synthetase</keyword>
<keyword evidence="6 13" id="KW-0547">Nucleotide-binding</keyword>
<dbReference type="InterPro" id="IPR004154">
    <property type="entry name" value="Anticodon-bd"/>
</dbReference>
<keyword evidence="8 13" id="KW-0067">ATP-binding</keyword>
<dbReference type="SUPFAM" id="SSF55681">
    <property type="entry name" value="Class II aaRS and biotin synthetases"/>
    <property type="match status" value="1"/>
</dbReference>
<keyword evidence="16" id="KW-1185">Reference proteome</keyword>
<dbReference type="Proteomes" id="UP000009374">
    <property type="component" value="Unassembled WGS sequence"/>
</dbReference>
<dbReference type="InterPro" id="IPR036621">
    <property type="entry name" value="Anticodon-bd_dom_sf"/>
</dbReference>
<evidence type="ECO:0000256" key="12">
    <source>
        <dbReference type="ARBA" id="ARBA00049515"/>
    </source>
</evidence>
<dbReference type="CDD" id="cd00860">
    <property type="entry name" value="ThrRS_anticodon"/>
    <property type="match status" value="1"/>
</dbReference>
<dbReference type="Gene3D" id="3.40.50.800">
    <property type="entry name" value="Anticodon-binding domain"/>
    <property type="match status" value="1"/>
</dbReference>
<dbReference type="Gene3D" id="3.30.54.20">
    <property type="match status" value="1"/>
</dbReference>
<evidence type="ECO:0000256" key="11">
    <source>
        <dbReference type="ARBA" id="ARBA00023146"/>
    </source>
</evidence>
<dbReference type="GO" id="GO:0004829">
    <property type="term" value="F:threonine-tRNA ligase activity"/>
    <property type="evidence" value="ECO:0007669"/>
    <property type="project" value="UniProtKB-UniRule"/>
</dbReference>
<keyword evidence="10 13" id="KW-0648">Protein biosynthesis</keyword>
<dbReference type="Pfam" id="PF03129">
    <property type="entry name" value="HGTP_anticodon"/>
    <property type="match status" value="1"/>
</dbReference>
<feature type="binding site" evidence="13">
    <location>
        <position position="282"/>
    </location>
    <ligand>
        <name>Zn(2+)</name>
        <dbReference type="ChEBI" id="CHEBI:29105"/>
        <note>catalytic</note>
    </ligand>
</feature>
<keyword evidence="2 13" id="KW-0963">Cytoplasm</keyword>
<name>C6HXZ4_9BACT</name>
<comment type="catalytic activity">
    <reaction evidence="12 13">
        <text>tRNA(Thr) + L-threonine + ATP = L-threonyl-tRNA(Thr) + AMP + diphosphate + H(+)</text>
        <dbReference type="Rhea" id="RHEA:24624"/>
        <dbReference type="Rhea" id="RHEA-COMP:9670"/>
        <dbReference type="Rhea" id="RHEA-COMP:9704"/>
        <dbReference type="ChEBI" id="CHEBI:15378"/>
        <dbReference type="ChEBI" id="CHEBI:30616"/>
        <dbReference type="ChEBI" id="CHEBI:33019"/>
        <dbReference type="ChEBI" id="CHEBI:57926"/>
        <dbReference type="ChEBI" id="CHEBI:78442"/>
        <dbReference type="ChEBI" id="CHEBI:78534"/>
        <dbReference type="ChEBI" id="CHEBI:456215"/>
        <dbReference type="EC" id="6.1.1.3"/>
    </reaction>
</comment>
<dbReference type="FunFam" id="3.30.980.10:FF:000005">
    <property type="entry name" value="Threonyl-tRNA synthetase, mitochondrial"/>
    <property type="match status" value="1"/>
</dbReference>
<evidence type="ECO:0000256" key="6">
    <source>
        <dbReference type="ARBA" id="ARBA00022741"/>
    </source>
</evidence>
<reference evidence="15 16" key="1">
    <citation type="journal article" date="2009" name="Appl. Environ. Microbiol.">
        <title>Community genomic and proteomic analyses of chemoautotrophic iron-oxidizing "Leptospirillum rubarum" (Group II) and "Leptospirillum ferrodiazotrophum" (Group III) bacteria in acid mine drainage biofilms.</title>
        <authorList>
            <person name="Goltsman D.S."/>
            <person name="Denef V.J."/>
            <person name="Singer S.W."/>
            <person name="VerBerkmoes N.C."/>
            <person name="Lefsrud M."/>
            <person name="Mueller R.S."/>
            <person name="Dick G.J."/>
            <person name="Sun C.L."/>
            <person name="Wheeler K.E."/>
            <person name="Zemla A."/>
            <person name="Baker B.J."/>
            <person name="Hauser L."/>
            <person name="Land M."/>
            <person name="Shah M.B."/>
            <person name="Thelen M.P."/>
            <person name="Hettich R.L."/>
            <person name="Banfield J.F."/>
        </authorList>
    </citation>
    <scope>NUCLEOTIDE SEQUENCE [LARGE SCALE GENOMIC DNA]</scope>
</reference>
<dbReference type="GO" id="GO:0005524">
    <property type="term" value="F:ATP binding"/>
    <property type="evidence" value="ECO:0007669"/>
    <property type="project" value="UniProtKB-UniRule"/>
</dbReference>
<dbReference type="AlphaFoldDB" id="C6HXZ4"/>
<dbReference type="CDD" id="cd00771">
    <property type="entry name" value="ThrRS_core"/>
    <property type="match status" value="1"/>
</dbReference>
<feature type="domain" description="Aminoacyl-transfer RNA synthetases class-II family profile" evidence="14">
    <location>
        <begin position="189"/>
        <end position="482"/>
    </location>
</feature>
<dbReference type="SUPFAM" id="SSF52954">
    <property type="entry name" value="Class II aaRS ABD-related"/>
    <property type="match status" value="1"/>
</dbReference>
<comment type="similarity">
    <text evidence="1 13">Belongs to the class-II aminoacyl-tRNA synthetase family.</text>
</comment>
<dbReference type="GO" id="GO:0006435">
    <property type="term" value="P:threonyl-tRNA aminoacylation"/>
    <property type="evidence" value="ECO:0007669"/>
    <property type="project" value="UniProtKB-UniRule"/>
</dbReference>
<dbReference type="Pfam" id="PF00587">
    <property type="entry name" value="tRNA-synt_2b"/>
    <property type="match status" value="1"/>
</dbReference>
<gene>
    <name evidence="13" type="primary">thrS</name>
    <name evidence="15" type="ORF">UBAL3_93200107</name>
</gene>
<comment type="subunit">
    <text evidence="13">Homodimer.</text>
</comment>
<dbReference type="GO" id="GO:0000049">
    <property type="term" value="F:tRNA binding"/>
    <property type="evidence" value="ECO:0007669"/>
    <property type="project" value="UniProtKB-KW"/>
</dbReference>
<evidence type="ECO:0000259" key="14">
    <source>
        <dbReference type="PROSITE" id="PS50862"/>
    </source>
</evidence>
<dbReference type="InterPro" id="IPR018163">
    <property type="entry name" value="Thr/Ala-tRNA-synth_IIc_edit"/>
</dbReference>
<evidence type="ECO:0000256" key="2">
    <source>
        <dbReference type="ARBA" id="ARBA00022490"/>
    </source>
</evidence>
<dbReference type="InterPro" id="IPR045864">
    <property type="entry name" value="aa-tRNA-synth_II/BPL/LPL"/>
</dbReference>
<comment type="cofactor">
    <cofactor evidence="13">
        <name>Zn(2+)</name>
        <dbReference type="ChEBI" id="CHEBI:29105"/>
    </cofactor>
    <text evidence="13">Binds 1 zinc ion per subunit.</text>
</comment>